<dbReference type="EMBL" id="CP001014">
    <property type="protein sequence ID" value="ACB39746.1"/>
    <property type="molecule type" value="Genomic_DNA"/>
</dbReference>
<keyword evidence="1" id="KW-1133">Transmembrane helix</keyword>
<dbReference type="RefSeq" id="WP_012350166.1">
    <property type="nucleotide sequence ID" value="NC_010525.1"/>
</dbReference>
<dbReference type="eggNOG" id="arCOG07036">
    <property type="taxonomic scope" value="Archaea"/>
</dbReference>
<name>B1YD83_PYRNV</name>
<dbReference type="Proteomes" id="UP000001694">
    <property type="component" value="Chromosome"/>
</dbReference>
<evidence type="ECO:0000313" key="2">
    <source>
        <dbReference type="EMBL" id="ACB39746.1"/>
    </source>
</evidence>
<reference evidence="2" key="1">
    <citation type="submission" date="2008-03" db="EMBL/GenBank/DDBJ databases">
        <title>Complete sequence of Thermoproteus neutrophilus V24Sta.</title>
        <authorList>
            <consortium name="US DOE Joint Genome Institute"/>
            <person name="Copeland A."/>
            <person name="Lucas S."/>
            <person name="Lapidus A."/>
            <person name="Glavina del Rio T."/>
            <person name="Dalin E."/>
            <person name="Tice H."/>
            <person name="Bruce D."/>
            <person name="Goodwin L."/>
            <person name="Pitluck S."/>
            <person name="Sims D."/>
            <person name="Brettin T."/>
            <person name="Detter J.C."/>
            <person name="Han C."/>
            <person name="Kuske C.R."/>
            <person name="Schmutz J."/>
            <person name="Larimer F."/>
            <person name="Land M."/>
            <person name="Hauser L."/>
            <person name="Kyrpides N."/>
            <person name="Mikhailova N."/>
            <person name="Biddle J.F."/>
            <person name="Zhang Z."/>
            <person name="Fitz-Gibbon S.T."/>
            <person name="Lowe T.M."/>
            <person name="Saltikov C."/>
            <person name="House C.H."/>
            <person name="Richardson P."/>
        </authorList>
    </citation>
    <scope>NUCLEOTIDE SEQUENCE [LARGE SCALE GENOMIC DNA]</scope>
    <source>
        <strain evidence="2">V24Sta</strain>
    </source>
</reference>
<accession>B1YD83</accession>
<keyword evidence="1" id="KW-0472">Membrane</keyword>
<dbReference type="KEGG" id="tne:Tneu_0807"/>
<gene>
    <name evidence="2" type="ordered locus">Tneu_0807</name>
</gene>
<keyword evidence="3" id="KW-1185">Reference proteome</keyword>
<organism evidence="2 3">
    <name type="scientific">Pyrobaculum neutrophilum (strain DSM 2338 / JCM 9278 / NBRC 100436 / V24Sta)</name>
    <name type="common">Thermoproteus neutrophilus</name>
    <dbReference type="NCBI Taxonomy" id="444157"/>
    <lineage>
        <taxon>Archaea</taxon>
        <taxon>Thermoproteota</taxon>
        <taxon>Thermoprotei</taxon>
        <taxon>Thermoproteales</taxon>
        <taxon>Thermoproteaceae</taxon>
        <taxon>Pyrobaculum</taxon>
    </lineage>
</organism>
<dbReference type="GeneID" id="6166279"/>
<protein>
    <submittedName>
        <fullName evidence="2">Uncharacterized protein</fullName>
    </submittedName>
</protein>
<feature type="transmembrane region" description="Helical" evidence="1">
    <location>
        <begin position="25"/>
        <end position="44"/>
    </location>
</feature>
<keyword evidence="1" id="KW-0812">Transmembrane</keyword>
<evidence type="ECO:0000256" key="1">
    <source>
        <dbReference type="SAM" id="Phobius"/>
    </source>
</evidence>
<sequence>MGAEKTPQVQEMRQQAEEVEERRRGAVLIILGLAALLGAFWGGLTFLPAAAGGGAGVGGVGPEAVGVGNVVLVGFNGTQRFVLWAPPGSVVVWDVAFCNVADGDVVASVKLVDLPREFRRFRFYVNGSWFGWDGVNMTGWSGVFRRGLCLPGRLEVLVDGRAAPGGVYAARAQVEARPLGD</sequence>
<dbReference type="STRING" id="444157.Tneu_0807"/>
<dbReference type="HOGENOM" id="CLU_1551879_0_0_2"/>
<evidence type="ECO:0000313" key="3">
    <source>
        <dbReference type="Proteomes" id="UP000001694"/>
    </source>
</evidence>
<proteinExistence type="predicted"/>
<dbReference type="AlphaFoldDB" id="B1YD83"/>